<dbReference type="EMBL" id="JASGBQ010000015">
    <property type="protein sequence ID" value="MDI9242607.1"/>
    <property type="molecule type" value="Genomic_DNA"/>
</dbReference>
<dbReference type="Proteomes" id="UP001300383">
    <property type="component" value="Unassembled WGS sequence"/>
</dbReference>
<dbReference type="GO" id="GO:0008360">
    <property type="term" value="P:regulation of cell shape"/>
    <property type="evidence" value="ECO:0007669"/>
    <property type="project" value="UniProtKB-KW"/>
</dbReference>
<evidence type="ECO:0000256" key="6">
    <source>
        <dbReference type="SAM" id="Phobius"/>
    </source>
</evidence>
<dbReference type="Pfam" id="PF01098">
    <property type="entry name" value="FTSW_RODA_SPOVE"/>
    <property type="match status" value="1"/>
</dbReference>
<dbReference type="EC" id="2.4.1.129" evidence="7"/>
<proteinExistence type="predicted"/>
<organism evidence="7 8">
    <name type="scientific">Fusibacillus kribbianus</name>
    <dbReference type="NCBI Taxonomy" id="3044208"/>
    <lineage>
        <taxon>Bacteria</taxon>
        <taxon>Bacillati</taxon>
        <taxon>Bacillota</taxon>
        <taxon>Clostridia</taxon>
        <taxon>Lachnospirales</taxon>
        <taxon>Lachnospiraceae</taxon>
        <taxon>Fusibacillus</taxon>
    </lineage>
</organism>
<feature type="transmembrane region" description="Helical" evidence="6">
    <location>
        <begin position="281"/>
        <end position="302"/>
    </location>
</feature>
<keyword evidence="3" id="KW-0133">Cell shape</keyword>
<accession>A0AAP4EY69</accession>
<keyword evidence="5 6" id="KW-0472">Membrane</keyword>
<dbReference type="PANTHER" id="PTHR30474">
    <property type="entry name" value="CELL CYCLE PROTEIN"/>
    <property type="match status" value="1"/>
</dbReference>
<evidence type="ECO:0000256" key="5">
    <source>
        <dbReference type="ARBA" id="ARBA00023136"/>
    </source>
</evidence>
<evidence type="ECO:0000313" key="8">
    <source>
        <dbReference type="Proteomes" id="UP001300383"/>
    </source>
</evidence>
<dbReference type="RefSeq" id="WP_283231052.1">
    <property type="nucleotide sequence ID" value="NZ_JASGBQ010000015.1"/>
</dbReference>
<feature type="transmembrane region" description="Helical" evidence="6">
    <location>
        <begin position="134"/>
        <end position="153"/>
    </location>
</feature>
<comment type="subcellular location">
    <subcellularLocation>
        <location evidence="1">Membrane</location>
        <topology evidence="1">Multi-pass membrane protein</topology>
    </subcellularLocation>
</comment>
<feature type="transmembrane region" description="Helical" evidence="6">
    <location>
        <begin position="183"/>
        <end position="201"/>
    </location>
</feature>
<dbReference type="InterPro" id="IPR001182">
    <property type="entry name" value="FtsW/RodA"/>
</dbReference>
<feature type="transmembrane region" description="Helical" evidence="6">
    <location>
        <begin position="71"/>
        <end position="90"/>
    </location>
</feature>
<feature type="transmembrane region" description="Helical" evidence="6">
    <location>
        <begin position="110"/>
        <end position="127"/>
    </location>
</feature>
<name>A0AAP4EY69_9FIRM</name>
<keyword evidence="8" id="KW-1185">Reference proteome</keyword>
<protein>
    <submittedName>
        <fullName evidence="7">FtsW/RodA/SpoVE family cell cycle protein</fullName>
        <ecNumber evidence="7">2.4.1.129</ecNumber>
    </submittedName>
</protein>
<dbReference type="GO" id="GO:0015648">
    <property type="term" value="F:lipid-linked peptidoglycan transporter activity"/>
    <property type="evidence" value="ECO:0007669"/>
    <property type="project" value="TreeGrafter"/>
</dbReference>
<evidence type="ECO:0000256" key="4">
    <source>
        <dbReference type="ARBA" id="ARBA00022989"/>
    </source>
</evidence>
<feature type="transmembrane region" description="Helical" evidence="6">
    <location>
        <begin position="12"/>
        <end position="31"/>
    </location>
</feature>
<keyword evidence="2 6" id="KW-0812">Transmembrane</keyword>
<evidence type="ECO:0000313" key="7">
    <source>
        <dbReference type="EMBL" id="MDI9242607.1"/>
    </source>
</evidence>
<dbReference type="GO" id="GO:0005886">
    <property type="term" value="C:plasma membrane"/>
    <property type="evidence" value="ECO:0007669"/>
    <property type="project" value="TreeGrafter"/>
</dbReference>
<comment type="caution">
    <text evidence="7">The sequence shown here is derived from an EMBL/GenBank/DDBJ whole genome shotgun (WGS) entry which is preliminary data.</text>
</comment>
<keyword evidence="7" id="KW-0808">Transferase</keyword>
<feature type="transmembrane region" description="Helical" evidence="6">
    <location>
        <begin position="43"/>
        <end position="64"/>
    </location>
</feature>
<dbReference type="GO" id="GO:0016757">
    <property type="term" value="F:glycosyltransferase activity"/>
    <property type="evidence" value="ECO:0007669"/>
    <property type="project" value="UniProtKB-KW"/>
</dbReference>
<evidence type="ECO:0000256" key="2">
    <source>
        <dbReference type="ARBA" id="ARBA00022692"/>
    </source>
</evidence>
<feature type="transmembrane region" description="Helical" evidence="6">
    <location>
        <begin position="314"/>
        <end position="335"/>
    </location>
</feature>
<feature type="transmembrane region" description="Helical" evidence="6">
    <location>
        <begin position="347"/>
        <end position="370"/>
    </location>
</feature>
<dbReference type="PANTHER" id="PTHR30474:SF1">
    <property type="entry name" value="PEPTIDOGLYCAN GLYCOSYLTRANSFERASE MRDB"/>
    <property type="match status" value="1"/>
</dbReference>
<keyword evidence="7" id="KW-0328">Glycosyltransferase</keyword>
<sequence>MFKFKEYRFRYYNMRIILYVLILAVIGILFVKSATIGTGADTYNKQIFGVAVGIFCMLLVSVIDYHWILKLYWPIYAVNIAMLLATKFMGESGGGAQRWLMLPVIGQIQPSEFSKIIMICFFSMYFYKHREKISSLRIVVSSAVLFAVPAYLILDQPNLSTTLVVVVIFLVMLYVAKISYKWIGGAFAVMVPFSVWFVYYIQQEGQKLLEPYQVNRIMSWINPAKYPADNTQQQRNSIMAIGSGQLRGKGLANTTLASVKNGKFLSEEDCDFIFAVIGEEVGFVGSVIILALLLILVAECIYMAARAKDMAGRLICSGMAALLAFQSFVNVGVATGLLPNTGLPLPFISAGLSSLLSCFIGIGLVLNVGLQRNYENNRGGF</sequence>
<dbReference type="AlphaFoldDB" id="A0AAP4EY69"/>
<reference evidence="7 8" key="1">
    <citation type="submission" date="2023-05" db="EMBL/GenBank/DDBJ databases">
        <title>[ruminococcus] sp. nov., isolated from a pig farm feces dump.</title>
        <authorList>
            <person name="Chang Y.-H."/>
        </authorList>
    </citation>
    <scope>NUCLEOTIDE SEQUENCE [LARGE SCALE GENOMIC DNA]</scope>
    <source>
        <strain evidence="7 8">YH-rum2234</strain>
    </source>
</reference>
<evidence type="ECO:0000256" key="1">
    <source>
        <dbReference type="ARBA" id="ARBA00004141"/>
    </source>
</evidence>
<dbReference type="GO" id="GO:0051301">
    <property type="term" value="P:cell division"/>
    <property type="evidence" value="ECO:0007669"/>
    <property type="project" value="InterPro"/>
</dbReference>
<keyword evidence="4 6" id="KW-1133">Transmembrane helix</keyword>
<evidence type="ECO:0000256" key="3">
    <source>
        <dbReference type="ARBA" id="ARBA00022960"/>
    </source>
</evidence>
<dbReference type="GO" id="GO:0032153">
    <property type="term" value="C:cell division site"/>
    <property type="evidence" value="ECO:0007669"/>
    <property type="project" value="TreeGrafter"/>
</dbReference>
<feature type="transmembrane region" description="Helical" evidence="6">
    <location>
        <begin position="159"/>
        <end position="176"/>
    </location>
</feature>
<gene>
    <name evidence="7" type="ORF">QJ036_09010</name>
</gene>